<dbReference type="Gene3D" id="3.80.10.10">
    <property type="entry name" value="Ribonuclease Inhibitor"/>
    <property type="match status" value="1"/>
</dbReference>
<gene>
    <name evidence="1" type="ORF">RirG_115620</name>
</gene>
<evidence type="ECO:0000313" key="1">
    <source>
        <dbReference type="EMBL" id="EXX67304.1"/>
    </source>
</evidence>
<dbReference type="Proteomes" id="UP000022910">
    <property type="component" value="Unassembled WGS sequence"/>
</dbReference>
<keyword evidence="2" id="KW-1185">Reference proteome</keyword>
<dbReference type="AlphaFoldDB" id="A0A015KIE4"/>
<sequence>MSKLIRDIVCLILEELQDDEKTLCSCLSVNKTFSEITIPILWKNPWKFLKEGNEKEKSLLNIIISHLSDESKNNLNQKCSLKISYQRPLINYVNFCKHLNLNVIQSIINNVFDKSEVMIVRDEILNLFINGNTRFTHLYIPYKFDYPLHLISGAKYSLSDIEYLSCNTKMYDDILSGLTGICKSIKELELIIKAKYSNHGIVKLIDNQKKLLKFRLLDNYRQYRDESFREALENSLIKHADTIQYFKITKQPTTKILSSFINLRILELYNNNHGACNCLEDISLPSLQILRVKHVPIKFLISLIENTSGHLVEISIFSYIDNNEINNKRIIQVIYQNSPKLKYLRLMLRSSNILELENLLVSCQNLNGLFIMSITADMFDWNKLFEILTSSSPISLSKFKFYNHSIFNLESLKLFFDNWKGRNPMSLQLNQMIDEVELIEKYKAERIIKEYHNSLRNEEFEWN</sequence>
<dbReference type="OrthoDB" id="2307203at2759"/>
<comment type="caution">
    <text evidence="1">The sequence shown here is derived from an EMBL/GenBank/DDBJ whole genome shotgun (WGS) entry which is preliminary data.</text>
</comment>
<dbReference type="EMBL" id="JEMT01017858">
    <property type="protein sequence ID" value="EXX67304.1"/>
    <property type="molecule type" value="Genomic_DNA"/>
</dbReference>
<dbReference type="InterPro" id="IPR032675">
    <property type="entry name" value="LRR_dom_sf"/>
</dbReference>
<evidence type="ECO:0000313" key="2">
    <source>
        <dbReference type="Proteomes" id="UP000022910"/>
    </source>
</evidence>
<protein>
    <recommendedName>
        <fullName evidence="3">F-box domain-containing protein</fullName>
    </recommendedName>
</protein>
<dbReference type="HOGENOM" id="CLU_028913_1_1_1"/>
<name>A0A015KIE4_RHIIW</name>
<organism evidence="1 2">
    <name type="scientific">Rhizophagus irregularis (strain DAOM 197198w)</name>
    <name type="common">Glomus intraradices</name>
    <dbReference type="NCBI Taxonomy" id="1432141"/>
    <lineage>
        <taxon>Eukaryota</taxon>
        <taxon>Fungi</taxon>
        <taxon>Fungi incertae sedis</taxon>
        <taxon>Mucoromycota</taxon>
        <taxon>Glomeromycotina</taxon>
        <taxon>Glomeromycetes</taxon>
        <taxon>Glomerales</taxon>
        <taxon>Glomeraceae</taxon>
        <taxon>Rhizophagus</taxon>
    </lineage>
</organism>
<proteinExistence type="predicted"/>
<evidence type="ECO:0008006" key="3">
    <source>
        <dbReference type="Google" id="ProtNLM"/>
    </source>
</evidence>
<reference evidence="1 2" key="1">
    <citation type="submission" date="2014-02" db="EMBL/GenBank/DDBJ databases">
        <title>Single nucleus genome sequencing reveals high similarity among nuclei of an endomycorrhizal fungus.</title>
        <authorList>
            <person name="Lin K."/>
            <person name="Geurts R."/>
            <person name="Zhang Z."/>
            <person name="Limpens E."/>
            <person name="Saunders D.G."/>
            <person name="Mu D."/>
            <person name="Pang E."/>
            <person name="Cao H."/>
            <person name="Cha H."/>
            <person name="Lin T."/>
            <person name="Zhou Q."/>
            <person name="Shang Y."/>
            <person name="Li Y."/>
            <person name="Ivanov S."/>
            <person name="Sharma T."/>
            <person name="Velzen R.V."/>
            <person name="Ruijter N.D."/>
            <person name="Aanen D.K."/>
            <person name="Win J."/>
            <person name="Kamoun S."/>
            <person name="Bisseling T."/>
            <person name="Huang S."/>
        </authorList>
    </citation>
    <scope>NUCLEOTIDE SEQUENCE [LARGE SCALE GENOMIC DNA]</scope>
    <source>
        <strain evidence="2">DAOM197198w</strain>
    </source>
</reference>
<accession>A0A015KIE4</accession>